<dbReference type="Pfam" id="PF03492">
    <property type="entry name" value="Methyltransf_7"/>
    <property type="match status" value="1"/>
</dbReference>
<evidence type="ECO:0000256" key="4">
    <source>
        <dbReference type="ARBA" id="ARBA00022842"/>
    </source>
</evidence>
<reference evidence="5 6" key="1">
    <citation type="submission" date="2024-03" db="EMBL/GenBank/DDBJ databases">
        <authorList>
            <person name="Gkanogiannis A."/>
            <person name="Becerra Lopez-Lavalle L."/>
        </authorList>
    </citation>
    <scope>NUCLEOTIDE SEQUENCE [LARGE SCALE GENOMIC DNA]</scope>
</reference>
<dbReference type="Gene3D" id="3.40.50.150">
    <property type="entry name" value="Vaccinia Virus protein VP39"/>
    <property type="match status" value="1"/>
</dbReference>
<evidence type="ECO:0000256" key="2">
    <source>
        <dbReference type="ARBA" id="ARBA00022679"/>
    </source>
</evidence>
<dbReference type="InterPro" id="IPR042086">
    <property type="entry name" value="MeTrfase_capping"/>
</dbReference>
<dbReference type="EMBL" id="OZ021740">
    <property type="protein sequence ID" value="CAK9323961.1"/>
    <property type="molecule type" value="Genomic_DNA"/>
</dbReference>
<keyword evidence="6" id="KW-1185">Reference proteome</keyword>
<dbReference type="PANTHER" id="PTHR31009">
    <property type="entry name" value="S-ADENOSYL-L-METHIONINE:CARBOXYL METHYLTRANSFERASE FAMILY PROTEIN"/>
    <property type="match status" value="1"/>
</dbReference>
<evidence type="ECO:0008006" key="7">
    <source>
        <dbReference type="Google" id="ProtNLM"/>
    </source>
</evidence>
<keyword evidence="3" id="KW-0479">Metal-binding</keyword>
<dbReference type="Proteomes" id="UP001642487">
    <property type="component" value="Chromosome 6"/>
</dbReference>
<dbReference type="InterPro" id="IPR029063">
    <property type="entry name" value="SAM-dependent_MTases_sf"/>
</dbReference>
<evidence type="ECO:0000256" key="1">
    <source>
        <dbReference type="ARBA" id="ARBA00022603"/>
    </source>
</evidence>
<organism evidence="5 6">
    <name type="scientific">Citrullus colocynthis</name>
    <name type="common">colocynth</name>
    <dbReference type="NCBI Taxonomy" id="252529"/>
    <lineage>
        <taxon>Eukaryota</taxon>
        <taxon>Viridiplantae</taxon>
        <taxon>Streptophyta</taxon>
        <taxon>Embryophyta</taxon>
        <taxon>Tracheophyta</taxon>
        <taxon>Spermatophyta</taxon>
        <taxon>Magnoliopsida</taxon>
        <taxon>eudicotyledons</taxon>
        <taxon>Gunneridae</taxon>
        <taxon>Pentapetalae</taxon>
        <taxon>rosids</taxon>
        <taxon>fabids</taxon>
        <taxon>Cucurbitales</taxon>
        <taxon>Cucurbitaceae</taxon>
        <taxon>Benincaseae</taxon>
        <taxon>Citrullus</taxon>
    </lineage>
</organism>
<dbReference type="InterPro" id="IPR005299">
    <property type="entry name" value="MeTrfase_7"/>
</dbReference>
<accession>A0ABP0YY51</accession>
<keyword evidence="4" id="KW-0460">Magnesium</keyword>
<evidence type="ECO:0000256" key="3">
    <source>
        <dbReference type="ARBA" id="ARBA00022723"/>
    </source>
</evidence>
<evidence type="ECO:0000313" key="5">
    <source>
        <dbReference type="EMBL" id="CAK9323961.1"/>
    </source>
</evidence>
<name>A0ABP0YY51_9ROSI</name>
<keyword evidence="1" id="KW-0489">Methyltransferase</keyword>
<gene>
    <name evidence="5" type="ORF">CITCOLO1_LOCUS16177</name>
</gene>
<proteinExistence type="predicted"/>
<evidence type="ECO:0000313" key="6">
    <source>
        <dbReference type="Proteomes" id="UP001642487"/>
    </source>
</evidence>
<dbReference type="SUPFAM" id="SSF53335">
    <property type="entry name" value="S-adenosyl-L-methionine-dependent methyltransferases"/>
    <property type="match status" value="1"/>
</dbReference>
<protein>
    <recommendedName>
        <fullName evidence="7">S-adenosylmethionine-dependent methyltransferase At5g38100</fullName>
    </recommendedName>
</protein>
<keyword evidence="2" id="KW-0808">Transferase</keyword>
<sequence>MTKLLQDSFNKEAIFSKFSDSLPANGGHGTYSYSNNSSYQRLFANAEREKIDQEIKEKFEIGKLSSSSPSNTIVLADLGCATGPNTFGTMQHIVKSMKETFRSVCPSSILPEFQVFFNDQVTNDFNTLFQSLPVERDYFAAGVAGSFHHRLFPRASVHFMYSSYAVHWLSRVPEELQDERSPTWNKGHIHYLGAAETVAAAYAAQFAKDMGDFLRARAEEVMEGGIMVIITSGNADGISASHLPSALLYNLLASTLIDMSKEGLVSEAEVDSFNLPLYITCTPSEMRQLVEENGNFSIERMELTGPTWLQGPIDTREWINHVRAAMEGIFIQHFGPNLNVMDQIFERVIQKLEHHHEEINSKLHEKVQLFLVLKRI</sequence>
<dbReference type="Gene3D" id="1.10.1200.270">
    <property type="entry name" value="Methyltransferase, alpha-helical capping domain"/>
    <property type="match status" value="1"/>
</dbReference>